<accession>W2T9X4</accession>
<name>W2T9X4_NECAM</name>
<gene>
    <name evidence="2" type="ORF">NECAME_10364</name>
</gene>
<dbReference type="KEGG" id="nai:NECAME_10364"/>
<dbReference type="AlphaFoldDB" id="W2T9X4"/>
<feature type="compositionally biased region" description="Pro residues" evidence="1">
    <location>
        <begin position="38"/>
        <end position="48"/>
    </location>
</feature>
<reference evidence="3" key="1">
    <citation type="journal article" date="2014" name="Nat. Genet.">
        <title>Genome of the human hookworm Necator americanus.</title>
        <authorList>
            <person name="Tang Y.T."/>
            <person name="Gao X."/>
            <person name="Rosa B.A."/>
            <person name="Abubucker S."/>
            <person name="Hallsworth-Pepin K."/>
            <person name="Martin J."/>
            <person name="Tyagi R."/>
            <person name="Heizer E."/>
            <person name="Zhang X."/>
            <person name="Bhonagiri-Palsikar V."/>
            <person name="Minx P."/>
            <person name="Warren W.C."/>
            <person name="Wang Q."/>
            <person name="Zhan B."/>
            <person name="Hotez P.J."/>
            <person name="Sternberg P.W."/>
            <person name="Dougall A."/>
            <person name="Gaze S.T."/>
            <person name="Mulvenna J."/>
            <person name="Sotillo J."/>
            <person name="Ranganathan S."/>
            <person name="Rabelo E.M."/>
            <person name="Wilson R.K."/>
            <person name="Felgner P.L."/>
            <person name="Bethony J."/>
            <person name="Hawdon J.M."/>
            <person name="Gasser R.B."/>
            <person name="Loukas A."/>
            <person name="Mitreva M."/>
        </authorList>
    </citation>
    <scope>NUCLEOTIDE SEQUENCE [LARGE SCALE GENOMIC DNA]</scope>
</reference>
<organism evidence="2 3">
    <name type="scientific">Necator americanus</name>
    <name type="common">Human hookworm</name>
    <dbReference type="NCBI Taxonomy" id="51031"/>
    <lineage>
        <taxon>Eukaryota</taxon>
        <taxon>Metazoa</taxon>
        <taxon>Ecdysozoa</taxon>
        <taxon>Nematoda</taxon>
        <taxon>Chromadorea</taxon>
        <taxon>Rhabditida</taxon>
        <taxon>Rhabditina</taxon>
        <taxon>Rhabditomorpha</taxon>
        <taxon>Strongyloidea</taxon>
        <taxon>Ancylostomatidae</taxon>
        <taxon>Bunostominae</taxon>
        <taxon>Necator</taxon>
    </lineage>
</organism>
<dbReference type="Proteomes" id="UP000053676">
    <property type="component" value="Unassembled WGS sequence"/>
</dbReference>
<keyword evidence="3" id="KW-1185">Reference proteome</keyword>
<evidence type="ECO:0000256" key="1">
    <source>
        <dbReference type="SAM" id="MobiDB-lite"/>
    </source>
</evidence>
<feature type="non-terminal residue" evidence="2">
    <location>
        <position position="61"/>
    </location>
</feature>
<proteinExistence type="predicted"/>
<dbReference type="STRING" id="51031.W2T9X4"/>
<dbReference type="EMBL" id="KI659924">
    <property type="protein sequence ID" value="ETN78394.1"/>
    <property type="molecule type" value="Genomic_DNA"/>
</dbReference>
<evidence type="ECO:0000313" key="2">
    <source>
        <dbReference type="EMBL" id="ETN78394.1"/>
    </source>
</evidence>
<protein>
    <submittedName>
        <fullName evidence="2">Uncharacterized protein</fullName>
    </submittedName>
</protein>
<feature type="region of interest" description="Disordered" evidence="1">
    <location>
        <begin position="19"/>
        <end position="50"/>
    </location>
</feature>
<evidence type="ECO:0000313" key="3">
    <source>
        <dbReference type="Proteomes" id="UP000053676"/>
    </source>
</evidence>
<sequence length="61" mass="6973">MIMQGTHLNFLSRQNSYDERWSGHYHSSPQSPSVAVLTPPPPPPPPNSYPRLVEIIIHRIK</sequence>